<organism evidence="2 3">
    <name type="scientific">Synaphobranchus kaupii</name>
    <name type="common">Kaup's arrowtooth eel</name>
    <dbReference type="NCBI Taxonomy" id="118154"/>
    <lineage>
        <taxon>Eukaryota</taxon>
        <taxon>Metazoa</taxon>
        <taxon>Chordata</taxon>
        <taxon>Craniata</taxon>
        <taxon>Vertebrata</taxon>
        <taxon>Euteleostomi</taxon>
        <taxon>Actinopterygii</taxon>
        <taxon>Neopterygii</taxon>
        <taxon>Teleostei</taxon>
        <taxon>Anguilliformes</taxon>
        <taxon>Synaphobranchidae</taxon>
        <taxon>Synaphobranchus</taxon>
    </lineage>
</organism>
<dbReference type="Proteomes" id="UP001152622">
    <property type="component" value="Chromosome 3"/>
</dbReference>
<reference evidence="2" key="1">
    <citation type="journal article" date="2023" name="Science">
        <title>Genome structures resolve the early diversification of teleost fishes.</title>
        <authorList>
            <person name="Parey E."/>
            <person name="Louis A."/>
            <person name="Montfort J."/>
            <person name="Bouchez O."/>
            <person name="Roques C."/>
            <person name="Iampietro C."/>
            <person name="Lluch J."/>
            <person name="Castinel A."/>
            <person name="Donnadieu C."/>
            <person name="Desvignes T."/>
            <person name="Floi Bucao C."/>
            <person name="Jouanno E."/>
            <person name="Wen M."/>
            <person name="Mejri S."/>
            <person name="Dirks R."/>
            <person name="Jansen H."/>
            <person name="Henkel C."/>
            <person name="Chen W.J."/>
            <person name="Zahm M."/>
            <person name="Cabau C."/>
            <person name="Klopp C."/>
            <person name="Thompson A.W."/>
            <person name="Robinson-Rechavi M."/>
            <person name="Braasch I."/>
            <person name="Lecointre G."/>
            <person name="Bobe J."/>
            <person name="Postlethwait J.H."/>
            <person name="Berthelot C."/>
            <person name="Roest Crollius H."/>
            <person name="Guiguen Y."/>
        </authorList>
    </citation>
    <scope>NUCLEOTIDE SEQUENCE</scope>
    <source>
        <strain evidence="2">WJC10195</strain>
    </source>
</reference>
<name>A0A9Q1FWN5_SYNKA</name>
<sequence>MSSQGQPGGPIHPDCHDIQGEIKNNNKQALCFPEADADNNANEIQVQDMGGTRDVGAPPPLVSQSEEQDKVIIWGTDSQCDDPELEEFEMLECQELEAYLVEDEEEEEEEYRRGEGSGVGGGQFLDKQPMPYSSAPVLAMTTDKNKSYEEVGREVRRVGQDPESTVSLSAESREKTARFTKAEFSSENDVFVSCLSTMSSLGGSLASALDSTGRAKMADPRLATSTPYRTISEDLTLASQSNPTVSVRCSILQETEVSQSSSIDMNLNSAALLRELGPEAQLDQVEPRLRRSPSLDEQGSLANGAGKSQSRAKQGDHRGYPQMTAGDHKEVYKQREETQEDLGGKTRPCSPDAARPTVSSVGGRLTTETQGSRASPTPGTGSRKSGHKMSGKPSHDTEMPDINSNPMKADPRGGPGEPRPLRKQGSFEHSRSSSPSSLEKKNQLTRKPWGSPTRSITPPSPKTAGSPRRRPPSSPAKTAAARAPHLEYPGAPQGGSGVPKSLEKGCPSSSIPKPILQHPPKPTDKVEPDNRDTRSPPPHYPPKPKNVRPKIITYIRKSPQVKPHTPDAPLRDLHPPFQACAVPQPTGQQGRQIWGDHPKAAAVLSASNLLYDKYRHEMQKACYYAPALVVSGIKPPSHTVPPQSGWEIRELLRGARRQIPAGDGQRWCSQSWGFWTG</sequence>
<feature type="compositionally biased region" description="Basic and acidic residues" evidence="1">
    <location>
        <begin position="521"/>
        <end position="534"/>
    </location>
</feature>
<dbReference type="EMBL" id="JAINUF010000003">
    <property type="protein sequence ID" value="KAJ8368586.1"/>
    <property type="molecule type" value="Genomic_DNA"/>
</dbReference>
<feature type="compositionally biased region" description="Pro residues" evidence="1">
    <location>
        <begin position="535"/>
        <end position="544"/>
    </location>
</feature>
<keyword evidence="3" id="KW-1185">Reference proteome</keyword>
<evidence type="ECO:0000313" key="3">
    <source>
        <dbReference type="Proteomes" id="UP001152622"/>
    </source>
</evidence>
<feature type="region of interest" description="Disordered" evidence="1">
    <location>
        <begin position="102"/>
        <end position="131"/>
    </location>
</feature>
<protein>
    <submittedName>
        <fullName evidence="2">Uncharacterized protein</fullName>
    </submittedName>
</protein>
<dbReference type="AlphaFoldDB" id="A0A9Q1FWN5"/>
<feature type="compositionally biased region" description="Polar residues" evidence="1">
    <location>
        <begin position="295"/>
        <end position="312"/>
    </location>
</feature>
<dbReference type="OrthoDB" id="10038993at2759"/>
<accession>A0A9Q1FWN5</accession>
<proteinExistence type="predicted"/>
<gene>
    <name evidence="2" type="ORF">SKAU_G00086140</name>
</gene>
<evidence type="ECO:0000313" key="2">
    <source>
        <dbReference type="EMBL" id="KAJ8368586.1"/>
    </source>
</evidence>
<feature type="region of interest" description="Disordered" evidence="1">
    <location>
        <begin position="50"/>
        <end position="69"/>
    </location>
</feature>
<feature type="region of interest" description="Disordered" evidence="1">
    <location>
        <begin position="282"/>
        <end position="549"/>
    </location>
</feature>
<evidence type="ECO:0000256" key="1">
    <source>
        <dbReference type="SAM" id="MobiDB-lite"/>
    </source>
</evidence>
<comment type="caution">
    <text evidence="2">The sequence shown here is derived from an EMBL/GenBank/DDBJ whole genome shotgun (WGS) entry which is preliminary data.</text>
</comment>
<feature type="compositionally biased region" description="Polar residues" evidence="1">
    <location>
        <begin position="366"/>
        <end position="383"/>
    </location>
</feature>
<feature type="compositionally biased region" description="Basic and acidic residues" evidence="1">
    <location>
        <begin position="326"/>
        <end position="337"/>
    </location>
</feature>